<keyword evidence="3" id="KW-1185">Reference proteome</keyword>
<comment type="caution">
    <text evidence="2">The sequence shown here is derived from an EMBL/GenBank/DDBJ whole genome shotgun (WGS) entry which is preliminary data.</text>
</comment>
<organism evidence="2 3">
    <name type="scientific">Phrynocephalus forsythii</name>
    <dbReference type="NCBI Taxonomy" id="171643"/>
    <lineage>
        <taxon>Eukaryota</taxon>
        <taxon>Metazoa</taxon>
        <taxon>Chordata</taxon>
        <taxon>Craniata</taxon>
        <taxon>Vertebrata</taxon>
        <taxon>Euteleostomi</taxon>
        <taxon>Lepidosauria</taxon>
        <taxon>Squamata</taxon>
        <taxon>Bifurcata</taxon>
        <taxon>Unidentata</taxon>
        <taxon>Episquamata</taxon>
        <taxon>Toxicofera</taxon>
        <taxon>Iguania</taxon>
        <taxon>Acrodonta</taxon>
        <taxon>Agamidae</taxon>
        <taxon>Agaminae</taxon>
        <taxon>Phrynocephalus</taxon>
    </lineage>
</organism>
<evidence type="ECO:0000313" key="3">
    <source>
        <dbReference type="Proteomes" id="UP001142489"/>
    </source>
</evidence>
<feature type="compositionally biased region" description="Basic and acidic residues" evidence="1">
    <location>
        <begin position="7"/>
        <end position="23"/>
    </location>
</feature>
<proteinExistence type="predicted"/>
<protein>
    <submittedName>
        <fullName evidence="2">Uncharacterized protein</fullName>
    </submittedName>
</protein>
<name>A0A9Q0XGM8_9SAUR</name>
<feature type="region of interest" description="Disordered" evidence="1">
    <location>
        <begin position="42"/>
        <end position="112"/>
    </location>
</feature>
<evidence type="ECO:0000256" key="1">
    <source>
        <dbReference type="SAM" id="MobiDB-lite"/>
    </source>
</evidence>
<dbReference type="AlphaFoldDB" id="A0A9Q0XGM8"/>
<feature type="region of interest" description="Disordered" evidence="1">
    <location>
        <begin position="1"/>
        <end position="23"/>
    </location>
</feature>
<accession>A0A9Q0XGM8</accession>
<sequence>MSSWSCCKEEDKEPPKCKPESVEVLKPNPKVKPLVVSVAYVLKHEEDDDEPGQQEQEKLRQEQEKQREEQEKQRREQEKQKQIQNNQESSGQAIRAPPWKARPLHGRAANPCSVSTPLAQSSFSLFAYPDVPGAIGASSYQSSPSHCKAEFSQWERAVSRMTDVTPSAYRLLGFVD</sequence>
<dbReference type="EMBL" id="JAPFRF010000012">
    <property type="protein sequence ID" value="KAJ7313659.1"/>
    <property type="molecule type" value="Genomic_DNA"/>
</dbReference>
<feature type="compositionally biased region" description="Basic and acidic residues" evidence="1">
    <location>
        <begin position="55"/>
        <end position="81"/>
    </location>
</feature>
<dbReference type="Proteomes" id="UP001142489">
    <property type="component" value="Unassembled WGS sequence"/>
</dbReference>
<reference evidence="2" key="1">
    <citation type="journal article" date="2023" name="DNA Res.">
        <title>Chromosome-level genome assembly of Phrynocephalus forsythii using third-generation DNA sequencing and Hi-C analysis.</title>
        <authorList>
            <person name="Qi Y."/>
            <person name="Zhao W."/>
            <person name="Zhao Y."/>
            <person name="Niu C."/>
            <person name="Cao S."/>
            <person name="Zhang Y."/>
        </authorList>
    </citation>
    <scope>NUCLEOTIDE SEQUENCE</scope>
    <source>
        <tissue evidence="2">Muscle</tissue>
    </source>
</reference>
<evidence type="ECO:0000313" key="2">
    <source>
        <dbReference type="EMBL" id="KAJ7313659.1"/>
    </source>
</evidence>
<gene>
    <name evidence="2" type="ORF">JRQ81_005245</name>
</gene>